<accession>A0A1Q5ZS57</accession>
<gene>
    <name evidence="2" type="ORF">RG47T_0028</name>
</gene>
<dbReference type="Pfam" id="PF13676">
    <property type="entry name" value="TIR_2"/>
    <property type="match status" value="1"/>
</dbReference>
<keyword evidence="3" id="KW-1185">Reference proteome</keyword>
<proteinExistence type="predicted"/>
<comment type="caution">
    <text evidence="2">The sequence shown here is derived from an EMBL/GenBank/DDBJ whole genome shotgun (WGS) entry which is preliminary data.</text>
</comment>
<evidence type="ECO:0000313" key="3">
    <source>
        <dbReference type="Proteomes" id="UP000186720"/>
    </source>
</evidence>
<feature type="domain" description="TIR" evidence="1">
    <location>
        <begin position="1"/>
        <end position="149"/>
    </location>
</feature>
<reference evidence="2 3" key="1">
    <citation type="submission" date="2016-11" db="EMBL/GenBank/DDBJ databases">
        <title>Whole Genome Sequencing of Mucilaginibacter polytrichastri RG4-7(T) isolated from the moss sample.</title>
        <authorList>
            <person name="Li Y."/>
        </authorList>
    </citation>
    <scope>NUCLEOTIDE SEQUENCE [LARGE SCALE GENOMIC DNA]</scope>
    <source>
        <strain evidence="2 3">RG4-7</strain>
    </source>
</reference>
<dbReference type="GO" id="GO:0007165">
    <property type="term" value="P:signal transduction"/>
    <property type="evidence" value="ECO:0007669"/>
    <property type="project" value="InterPro"/>
</dbReference>
<dbReference type="AlphaFoldDB" id="A0A1Q5ZS57"/>
<dbReference type="PROSITE" id="PS50104">
    <property type="entry name" value="TIR"/>
    <property type="match status" value="1"/>
</dbReference>
<organism evidence="2 3">
    <name type="scientific">Mucilaginibacter polytrichastri</name>
    <dbReference type="NCBI Taxonomy" id="1302689"/>
    <lineage>
        <taxon>Bacteria</taxon>
        <taxon>Pseudomonadati</taxon>
        <taxon>Bacteroidota</taxon>
        <taxon>Sphingobacteriia</taxon>
        <taxon>Sphingobacteriales</taxon>
        <taxon>Sphingobacteriaceae</taxon>
        <taxon>Mucilaginibacter</taxon>
    </lineage>
</organism>
<dbReference type="InterPro" id="IPR000157">
    <property type="entry name" value="TIR_dom"/>
</dbReference>
<dbReference type="RefSeq" id="WP_074487307.1">
    <property type="nucleotide sequence ID" value="NZ_FPAM01000008.1"/>
</dbReference>
<dbReference type="OrthoDB" id="9781481at2"/>
<dbReference type="EMBL" id="MPPL01000001">
    <property type="protein sequence ID" value="OKS84596.1"/>
    <property type="molecule type" value="Genomic_DNA"/>
</dbReference>
<dbReference type="InterPro" id="IPR035897">
    <property type="entry name" value="Toll_tir_struct_dom_sf"/>
</dbReference>
<evidence type="ECO:0000313" key="2">
    <source>
        <dbReference type="EMBL" id="OKS84596.1"/>
    </source>
</evidence>
<evidence type="ECO:0000259" key="1">
    <source>
        <dbReference type="PROSITE" id="PS50104"/>
    </source>
</evidence>
<sequence length="464" mass="54280">MRDTIFISHATPEDNEFTVWLASRLELLGYKVWIDKKELLGGETFWETIELAIKNDAAKFLLVYSKNICYADGSGVVKNGIQKEIDFAKQVMADNADLKDFFVILHMDDSGYDLFPGAKDLNQIPFSDNWAEGLTTLQKKLNRDEIVKSKPHEFDEAATWYLNNYLVKNPIIERKELYYTNWWSVEDLPRSYYIIKYKNETQANTVASLNEQVLIVKDANCLTTFKKDLVAEVTDNFGTSQIKPADIFEIDISHLLQGYTKESFPSFRDAENHFKKLLKRALHNYLKTKQLYWYDMASKNMAYYHTYSSLPTSKVNFDYPYRQNARSKTKNLLGKHLDIGKWHFAISAKPSLLPFVGFNIKSHLVFSKKGYQAIDDKELQHLHRRKKGKRMFNEEWRDLLLAFIKSIGDENGNVILSTNIEKDIVMKPNLEMYWSDFGYLDPKDLERQELFVENEREEFIEDAE</sequence>
<name>A0A1Q5ZS57_9SPHI</name>
<protein>
    <recommendedName>
        <fullName evidence="1">TIR domain-containing protein</fullName>
    </recommendedName>
</protein>
<dbReference type="STRING" id="1302689.RG47T_0028"/>
<dbReference type="Gene3D" id="3.40.50.10140">
    <property type="entry name" value="Toll/interleukin-1 receptor homology (TIR) domain"/>
    <property type="match status" value="1"/>
</dbReference>
<dbReference type="Proteomes" id="UP000186720">
    <property type="component" value="Unassembled WGS sequence"/>
</dbReference>
<dbReference type="SUPFAM" id="SSF52200">
    <property type="entry name" value="Toll/Interleukin receptor TIR domain"/>
    <property type="match status" value="1"/>
</dbReference>